<protein>
    <recommendedName>
        <fullName evidence="5">Nitronate monooxygenase domain-containing protein</fullName>
    </recommendedName>
</protein>
<dbReference type="InterPro" id="IPR013785">
    <property type="entry name" value="Aldolase_TIM"/>
</dbReference>
<gene>
    <name evidence="4" type="ORF">PANT1444_LOCUS18200</name>
</gene>
<evidence type="ECO:0000313" key="4">
    <source>
        <dbReference type="EMBL" id="CAD8505759.1"/>
    </source>
</evidence>
<organism evidence="4">
    <name type="scientific">Phaeocystis antarctica</name>
    <dbReference type="NCBI Taxonomy" id="33657"/>
    <lineage>
        <taxon>Eukaryota</taxon>
        <taxon>Haptista</taxon>
        <taxon>Haptophyta</taxon>
        <taxon>Prymnesiophyceae</taxon>
        <taxon>Phaeocystales</taxon>
        <taxon>Phaeocystaceae</taxon>
        <taxon>Phaeocystis</taxon>
    </lineage>
</organism>
<dbReference type="InterPro" id="IPR004136">
    <property type="entry name" value="NMO"/>
</dbReference>
<dbReference type="Gene3D" id="3.20.20.70">
    <property type="entry name" value="Aldolase class I"/>
    <property type="match status" value="1"/>
</dbReference>
<keyword evidence="1" id="KW-0285">Flavoprotein</keyword>
<reference evidence="4" key="1">
    <citation type="submission" date="2021-01" db="EMBL/GenBank/DDBJ databases">
        <authorList>
            <person name="Corre E."/>
            <person name="Pelletier E."/>
            <person name="Niang G."/>
            <person name="Scheremetjew M."/>
            <person name="Finn R."/>
            <person name="Kale V."/>
            <person name="Holt S."/>
            <person name="Cochrane G."/>
            <person name="Meng A."/>
            <person name="Brown T."/>
            <person name="Cohen L."/>
        </authorList>
    </citation>
    <scope>NUCLEOTIDE SEQUENCE</scope>
    <source>
        <strain evidence="4">CCMP1374</strain>
    </source>
</reference>
<evidence type="ECO:0000256" key="1">
    <source>
        <dbReference type="ARBA" id="ARBA00022630"/>
    </source>
</evidence>
<dbReference type="SUPFAM" id="SSF51412">
    <property type="entry name" value="Inosine monophosphate dehydrogenase (IMPDH)"/>
    <property type="match status" value="1"/>
</dbReference>
<evidence type="ECO:0000256" key="2">
    <source>
        <dbReference type="ARBA" id="ARBA00022643"/>
    </source>
</evidence>
<keyword evidence="3" id="KW-0560">Oxidoreductase</keyword>
<evidence type="ECO:0008006" key="5">
    <source>
        <dbReference type="Google" id="ProtNLM"/>
    </source>
</evidence>
<dbReference type="AlphaFoldDB" id="A0A7S0HYI8"/>
<dbReference type="Pfam" id="PF03060">
    <property type="entry name" value="NMO"/>
    <property type="match status" value="1"/>
</dbReference>
<dbReference type="GO" id="GO:0018580">
    <property type="term" value="F:nitronate monooxygenase activity"/>
    <property type="evidence" value="ECO:0007669"/>
    <property type="project" value="InterPro"/>
</dbReference>
<keyword evidence="2" id="KW-0288">FMN</keyword>
<dbReference type="PANTHER" id="PTHR32332:SF20">
    <property type="entry name" value="2-NITROPROPANE DIOXYGENASE-LIKE PROTEIN"/>
    <property type="match status" value="1"/>
</dbReference>
<dbReference type="EMBL" id="HBEP01032238">
    <property type="protein sequence ID" value="CAD8505759.1"/>
    <property type="molecule type" value="Transcribed_RNA"/>
</dbReference>
<sequence>MPLKTRLTEMLGIEHPLVMGGLTGVGTVELAAAVSNAGGLGMFTAHNAGSPEAARREIRRLKTLTSKPFGVNLTVLPTIGPPPPYEEYCRVFIEEGVPVVETAGSNPSRWIAMFKAASPPIICIHKCVSIRHALKAEKLGVDIISLDGFECAGHPGEDDVGNFVLQAKGARTLRAPYICSGGVATGRQLAAALALGAAGVNCGTRFAVTAESNWPQSFKERAVAAEETATVLMFRKLGNTARAFRNTVTEEVERIERDKGAALQFEDVRPLVEGKRGREAEARGDPDGGVWSAGQSVGLISDIPSCASLVRSMVAEAEHVIRSDLQALLVAPAPRSRL</sequence>
<proteinExistence type="predicted"/>
<accession>A0A7S0HYI8</accession>
<evidence type="ECO:0000256" key="3">
    <source>
        <dbReference type="ARBA" id="ARBA00023002"/>
    </source>
</evidence>
<name>A0A7S0HYI8_9EUKA</name>
<dbReference type="PANTHER" id="PTHR32332">
    <property type="entry name" value="2-NITROPROPANE DIOXYGENASE"/>
    <property type="match status" value="1"/>
</dbReference>
<dbReference type="CDD" id="cd04730">
    <property type="entry name" value="NPD_like"/>
    <property type="match status" value="1"/>
</dbReference>